<evidence type="ECO:0000256" key="2">
    <source>
        <dbReference type="ARBA" id="ARBA00011963"/>
    </source>
</evidence>
<comment type="catalytic activity">
    <reaction evidence="6">
        <text>UDP-N-acetyl-alpha-D-glucosamine + ATP = UDP-N-acetyl-alpha-D-glucosamine 3'-phosphate + ADP + H(+)</text>
        <dbReference type="Rhea" id="RHEA:32671"/>
        <dbReference type="ChEBI" id="CHEBI:15378"/>
        <dbReference type="ChEBI" id="CHEBI:30616"/>
        <dbReference type="ChEBI" id="CHEBI:57705"/>
        <dbReference type="ChEBI" id="CHEBI:64353"/>
        <dbReference type="ChEBI" id="CHEBI:456216"/>
        <dbReference type="EC" id="2.7.1.176"/>
    </reaction>
</comment>
<dbReference type="Gene3D" id="3.40.50.300">
    <property type="entry name" value="P-loop containing nucleotide triphosphate hydrolases"/>
    <property type="match status" value="1"/>
</dbReference>
<name>A0ABW6VHC7_MICFU</name>
<evidence type="ECO:0000256" key="7">
    <source>
        <dbReference type="SAM" id="MobiDB-lite"/>
    </source>
</evidence>
<organism evidence="9 10">
    <name type="scientific">Microtetraspora fusca</name>
    <dbReference type="NCBI Taxonomy" id="1997"/>
    <lineage>
        <taxon>Bacteria</taxon>
        <taxon>Bacillati</taxon>
        <taxon>Actinomycetota</taxon>
        <taxon>Actinomycetes</taxon>
        <taxon>Streptosporangiales</taxon>
        <taxon>Streptosporangiaceae</taxon>
        <taxon>Microtetraspora</taxon>
    </lineage>
</organism>
<keyword evidence="10" id="KW-1185">Reference proteome</keyword>
<evidence type="ECO:0000313" key="9">
    <source>
        <dbReference type="EMBL" id="MFF4777517.1"/>
    </source>
</evidence>
<evidence type="ECO:0000313" key="10">
    <source>
        <dbReference type="Proteomes" id="UP001602119"/>
    </source>
</evidence>
<comment type="similarity">
    <text evidence="1">Belongs to the zeta toxin family.</text>
</comment>
<dbReference type="EC" id="2.7.1.176" evidence="2"/>
<protein>
    <recommendedName>
        <fullName evidence="5">UDP-N-acetylglucosamine kinase</fullName>
        <ecNumber evidence="2">2.7.1.176</ecNumber>
    </recommendedName>
    <alternativeName>
        <fullName evidence="5">UDP-N-acetylglucosamine kinase</fullName>
    </alternativeName>
</protein>
<dbReference type="Pfam" id="PF06414">
    <property type="entry name" value="Zeta_toxin"/>
    <property type="match status" value="1"/>
</dbReference>
<feature type="region of interest" description="Disordered" evidence="7">
    <location>
        <begin position="91"/>
        <end position="118"/>
    </location>
</feature>
<evidence type="ECO:0000256" key="3">
    <source>
        <dbReference type="ARBA" id="ARBA00022741"/>
    </source>
</evidence>
<accession>A0ABW6VHC7</accession>
<comment type="caution">
    <text evidence="9">The sequence shown here is derived from an EMBL/GenBank/DDBJ whole genome shotgun (WGS) entry which is preliminary data.</text>
</comment>
<dbReference type="RefSeq" id="WP_387345970.1">
    <property type="nucleotide sequence ID" value="NZ_JBIAXI010000024.1"/>
</dbReference>
<evidence type="ECO:0000256" key="4">
    <source>
        <dbReference type="ARBA" id="ARBA00022840"/>
    </source>
</evidence>
<evidence type="ECO:0000259" key="8">
    <source>
        <dbReference type="Pfam" id="PF06414"/>
    </source>
</evidence>
<sequence length="443" mass="48911">MHDKGLRWERGGLTYTVESKGSLRRLAGRISRAWDPNKHPRDRDGQFATVGSHVSVEGHGPGVVRGRAADGGILVEDADGVVRSVSRAKVSLDKSKPDVKPDVTPDVKPDGGGHAPLTDAQYEKHTAELRQRLDKALADGLSTDKLHTKNGDGKTYTPERARQHKQIVDEMMEKYSSVPREGRALLSGGLGGAGKTTVLERHADVSSADFATINVDDVKEMMAERGMVPKVEGVAPMEGAALIHEESGHIANLLAQRLYANKTNVIWDITMASKGSTARRIKELRDAGYLDIRSVFVDIPVEESVSRALSRHRRGLERYREGKGQGGRFVPPEVIRANAVADWSSANRRNFEELKDQLEGWALFDNSVRGRAPELLDTNGWYDDPAQERVEMISAELRQIRSRPGYGSDPRLERIEQDLEEALDEAYADASDAARSRASRGRR</sequence>
<evidence type="ECO:0000256" key="5">
    <source>
        <dbReference type="ARBA" id="ARBA00032897"/>
    </source>
</evidence>
<evidence type="ECO:0000256" key="1">
    <source>
        <dbReference type="ARBA" id="ARBA00009104"/>
    </source>
</evidence>
<dbReference type="SUPFAM" id="SSF52540">
    <property type="entry name" value="P-loop containing nucleoside triphosphate hydrolases"/>
    <property type="match status" value="1"/>
</dbReference>
<feature type="domain" description="Zeta toxin" evidence="8">
    <location>
        <begin position="183"/>
        <end position="337"/>
    </location>
</feature>
<feature type="compositionally biased region" description="Basic and acidic residues" evidence="7">
    <location>
        <begin position="91"/>
        <end position="111"/>
    </location>
</feature>
<keyword evidence="4" id="KW-0067">ATP-binding</keyword>
<dbReference type="InterPro" id="IPR010488">
    <property type="entry name" value="Zeta_toxin_domain"/>
</dbReference>
<proteinExistence type="inferred from homology"/>
<reference evidence="9 10" key="1">
    <citation type="submission" date="2024-10" db="EMBL/GenBank/DDBJ databases">
        <title>The Natural Products Discovery Center: Release of the First 8490 Sequenced Strains for Exploring Actinobacteria Biosynthetic Diversity.</title>
        <authorList>
            <person name="Kalkreuter E."/>
            <person name="Kautsar S.A."/>
            <person name="Yang D."/>
            <person name="Bader C.D."/>
            <person name="Teijaro C.N."/>
            <person name="Fluegel L."/>
            <person name="Davis C.M."/>
            <person name="Simpson J.R."/>
            <person name="Lauterbach L."/>
            <person name="Steele A.D."/>
            <person name="Gui C."/>
            <person name="Meng S."/>
            <person name="Li G."/>
            <person name="Viehrig K."/>
            <person name="Ye F."/>
            <person name="Su P."/>
            <person name="Kiefer A.F."/>
            <person name="Nichols A."/>
            <person name="Cepeda A.J."/>
            <person name="Yan W."/>
            <person name="Fan B."/>
            <person name="Jiang Y."/>
            <person name="Adhikari A."/>
            <person name="Zheng C.-J."/>
            <person name="Schuster L."/>
            <person name="Cowan T.M."/>
            <person name="Smanski M.J."/>
            <person name="Chevrette M.G."/>
            <person name="De Carvalho L.P.S."/>
            <person name="Shen B."/>
        </authorList>
    </citation>
    <scope>NUCLEOTIDE SEQUENCE [LARGE SCALE GENOMIC DNA]</scope>
    <source>
        <strain evidence="9 10">NPDC001281</strain>
    </source>
</reference>
<keyword evidence="3" id="KW-0547">Nucleotide-binding</keyword>
<gene>
    <name evidence="9" type="ORF">ACFY05_32140</name>
</gene>
<dbReference type="Proteomes" id="UP001602119">
    <property type="component" value="Unassembled WGS sequence"/>
</dbReference>
<dbReference type="InterPro" id="IPR027417">
    <property type="entry name" value="P-loop_NTPase"/>
</dbReference>
<dbReference type="EMBL" id="JBIAXI010000024">
    <property type="protein sequence ID" value="MFF4777517.1"/>
    <property type="molecule type" value="Genomic_DNA"/>
</dbReference>
<evidence type="ECO:0000256" key="6">
    <source>
        <dbReference type="ARBA" id="ARBA00048178"/>
    </source>
</evidence>